<name>A0A9Q3PR81_9BASI</name>
<reference evidence="1" key="1">
    <citation type="submission" date="2021-03" db="EMBL/GenBank/DDBJ databases">
        <title>Draft genome sequence of rust myrtle Austropuccinia psidii MF-1, a brazilian biotype.</title>
        <authorList>
            <person name="Quecine M.C."/>
            <person name="Pachon D.M.R."/>
            <person name="Bonatelli M.L."/>
            <person name="Correr F.H."/>
            <person name="Franceschini L.M."/>
            <person name="Leite T.F."/>
            <person name="Margarido G.R.A."/>
            <person name="Almeida C.A."/>
            <person name="Ferrarezi J.A."/>
            <person name="Labate C.A."/>
        </authorList>
    </citation>
    <scope>NUCLEOTIDE SEQUENCE</scope>
    <source>
        <strain evidence="1">MF-1</strain>
    </source>
</reference>
<dbReference type="Proteomes" id="UP000765509">
    <property type="component" value="Unassembled WGS sequence"/>
</dbReference>
<evidence type="ECO:0000313" key="1">
    <source>
        <dbReference type="EMBL" id="MBW0571129.1"/>
    </source>
</evidence>
<organism evidence="1 2">
    <name type="scientific">Austropuccinia psidii MF-1</name>
    <dbReference type="NCBI Taxonomy" id="1389203"/>
    <lineage>
        <taxon>Eukaryota</taxon>
        <taxon>Fungi</taxon>
        <taxon>Dikarya</taxon>
        <taxon>Basidiomycota</taxon>
        <taxon>Pucciniomycotina</taxon>
        <taxon>Pucciniomycetes</taxon>
        <taxon>Pucciniales</taxon>
        <taxon>Sphaerophragmiaceae</taxon>
        <taxon>Austropuccinia</taxon>
    </lineage>
</organism>
<keyword evidence="2" id="KW-1185">Reference proteome</keyword>
<comment type="caution">
    <text evidence="1">The sequence shown here is derived from an EMBL/GenBank/DDBJ whole genome shotgun (WGS) entry which is preliminary data.</text>
</comment>
<dbReference type="AlphaFoldDB" id="A0A9Q3PR81"/>
<accession>A0A9Q3PR81</accession>
<sequence length="90" mass="9679">MPSTKSGSDYNPSNSSQKCYRRDYGRFQSVTEGQGSVNASQTAKLCHSDAYNTVLPSNIAETAIRSLSGHIKSQKGGLKKCIAAERVPDP</sequence>
<proteinExistence type="predicted"/>
<gene>
    <name evidence="1" type="ORF">O181_110844</name>
</gene>
<protein>
    <submittedName>
        <fullName evidence="1">Uncharacterized protein</fullName>
    </submittedName>
</protein>
<dbReference type="EMBL" id="AVOT02087561">
    <property type="protein sequence ID" value="MBW0571129.1"/>
    <property type="molecule type" value="Genomic_DNA"/>
</dbReference>
<evidence type="ECO:0000313" key="2">
    <source>
        <dbReference type="Proteomes" id="UP000765509"/>
    </source>
</evidence>
<dbReference type="OrthoDB" id="43547at2759"/>